<sequence>VQPTVSVNQICNGNDLDYQLICTSGVVQIGSKDRLICLCIVQLVVILLSLLFSSLYLRRHKVSSTTLEASLLLPGAATAFLTPVTNQGKSQRLDKAACIMAGLFPFEYHNHSYLMVLKSWLIIKDVVYNGHEIALTSPALSLGSSSVIPSIPSSYHYKTRISKTVHALHQAWSEILIVVGFLYILVSIGTSASYFEVSKVYLANDLFWPNFNMSSYHAFIATWLNEQLVLGLDKTQIQLNNQSINLLGTFNASLPTIITPNNYANLLQHRSLNTITQAINALRNSDAQQLPWISTAYCYLDFSQHWEMAYSSLRQIRCKSMLSNGAIFLEAVLRNVDWSDWSNNWGDAFRIGFKNELVRTIQGQQWLNNVMSTDTNVVEEKAYWLQHGISIFDVQWQNYKRIGVANSYTIMNAYGLQYPMLLTTLKGSFRLDQQSTFKAYWALANDLAAIVSNSSGIGGSSLLRTSPQFAFQNTSLENILYTYGVLTAPLSCLALTRSNIGPFGVIDLIYIPPPPSLMVYIRTMQDTTRSAISNTTAQKLYYSITPLASSYPVPKVWLTPNYPIYGGSPLCQEHATELNATTGLSSIFSYDYSCVVSPLSRVTPTRQHLITSAILSGIAFKNGSNAIAKGCKSDPTYYSSCLVYLNQTTNFVQTFMADVDPSTAMKVHQDTMQLDISFMIFTKIKPSTSFVMLQTKVIDPNDPEFWFFGWTYLYDWVLGFREVVSIQGDYGNMTLLTELEPPLAQPVQAWQNSSNAARYCQIAVWYVTCVMILVATLVSCYLVLARGYVQGLNMFELCRVGGIIWVGRPLLFLRGLTALCMLSTGTIELVYSGYLTYFTIAPTPWYKTWLAAGEVTWLVAVVNDVMLIATKEYSAYYVTINSFLVWLTVGVWTTLNPVDVEFTIDQSCSLTDINFQVECTSGYISIGQPRRLYILGLIIVLWNLVSFSLVKKLLVTRPHKELESFLLSPNATYLFYHTDRFSHGVYYLDRASAALDGILTVRFGGSIYSLDIKLWRLFVIADPADTSKYSLKRRHACAYPVTD</sequence>
<keyword evidence="1" id="KW-1133">Transmembrane helix</keyword>
<comment type="caution">
    <text evidence="2">The sequence shown here is derived from an EMBL/GenBank/DDBJ whole genome shotgun (WGS) entry which is preliminary data.</text>
</comment>
<dbReference type="AlphaFoldDB" id="A0A1V9Z0D9"/>
<proteinExistence type="predicted"/>
<organism evidence="2 3">
    <name type="scientific">Thraustotheca clavata</name>
    <dbReference type="NCBI Taxonomy" id="74557"/>
    <lineage>
        <taxon>Eukaryota</taxon>
        <taxon>Sar</taxon>
        <taxon>Stramenopiles</taxon>
        <taxon>Oomycota</taxon>
        <taxon>Saprolegniomycetes</taxon>
        <taxon>Saprolegniales</taxon>
        <taxon>Achlyaceae</taxon>
        <taxon>Thraustotheca</taxon>
    </lineage>
</organism>
<feature type="non-terminal residue" evidence="2">
    <location>
        <position position="1"/>
    </location>
</feature>
<gene>
    <name evidence="2" type="ORF">THRCLA_08974</name>
</gene>
<evidence type="ECO:0000256" key="1">
    <source>
        <dbReference type="SAM" id="Phobius"/>
    </source>
</evidence>
<evidence type="ECO:0000313" key="2">
    <source>
        <dbReference type="EMBL" id="OQR91486.1"/>
    </source>
</evidence>
<accession>A0A1V9Z0D9</accession>
<feature type="transmembrane region" description="Helical" evidence="1">
    <location>
        <begin position="875"/>
        <end position="895"/>
    </location>
</feature>
<evidence type="ECO:0000313" key="3">
    <source>
        <dbReference type="Proteomes" id="UP000243217"/>
    </source>
</evidence>
<keyword evidence="3" id="KW-1185">Reference proteome</keyword>
<dbReference type="OrthoDB" id="79122at2759"/>
<protein>
    <recommendedName>
        <fullName evidence="4">Transmembrane protein</fullName>
    </recommendedName>
</protein>
<feature type="transmembrane region" description="Helical" evidence="1">
    <location>
        <begin position="932"/>
        <end position="950"/>
    </location>
</feature>
<dbReference type="Proteomes" id="UP000243217">
    <property type="component" value="Unassembled WGS sequence"/>
</dbReference>
<evidence type="ECO:0008006" key="4">
    <source>
        <dbReference type="Google" id="ProtNLM"/>
    </source>
</evidence>
<reference evidence="2 3" key="1">
    <citation type="journal article" date="2014" name="Genome Biol. Evol.">
        <title>The secreted proteins of Achlya hypogyna and Thraustotheca clavata identify the ancestral oomycete secretome and reveal gene acquisitions by horizontal gene transfer.</title>
        <authorList>
            <person name="Misner I."/>
            <person name="Blouin N."/>
            <person name="Leonard G."/>
            <person name="Richards T.A."/>
            <person name="Lane C.E."/>
        </authorList>
    </citation>
    <scope>NUCLEOTIDE SEQUENCE [LARGE SCALE GENOMIC DNA]</scope>
    <source>
        <strain evidence="2 3">ATCC 34112</strain>
    </source>
</reference>
<feature type="transmembrane region" description="Helical" evidence="1">
    <location>
        <begin position="175"/>
        <end position="195"/>
    </location>
</feature>
<feature type="transmembrane region" description="Helical" evidence="1">
    <location>
        <begin position="35"/>
        <end position="57"/>
    </location>
</feature>
<name>A0A1V9Z0D9_9STRA</name>
<feature type="transmembrane region" description="Helical" evidence="1">
    <location>
        <begin position="763"/>
        <end position="789"/>
    </location>
</feature>
<keyword evidence="1" id="KW-0472">Membrane</keyword>
<dbReference type="EMBL" id="JNBS01002417">
    <property type="protein sequence ID" value="OQR91486.1"/>
    <property type="molecule type" value="Genomic_DNA"/>
</dbReference>
<keyword evidence="1" id="KW-0812">Transmembrane</keyword>